<dbReference type="InterPro" id="IPR010982">
    <property type="entry name" value="Lambda_DNA-bd_dom_sf"/>
</dbReference>
<keyword evidence="6" id="KW-1185">Reference proteome</keyword>
<evidence type="ECO:0000313" key="5">
    <source>
        <dbReference type="EMBL" id="MFC7390508.1"/>
    </source>
</evidence>
<comment type="caution">
    <text evidence="5">The sequence shown here is derived from an EMBL/GenBank/DDBJ whole genome shotgun (WGS) entry which is preliminary data.</text>
</comment>
<dbReference type="InterPro" id="IPR000843">
    <property type="entry name" value="HTH_LacI"/>
</dbReference>
<sequence length="352" mass="38664">MQITIKDVAKHANVAPSTVSRVIANSPRISQKTKERVRSSMEELGYHPNIHARSLANRSTQSIGLVMPSAATKTLQNPFFPEVLRGISTKAHQNGYSLYMTTGVTEEEVLSGVIEMVQGRRVDGVIVLYSREDDQVVQYLRQTKFPFVVVGKPFGDASSITYVDTDNYLAGREVTKHLYNLGHRRIAFIGGSDKLAVTQDRRNGYATALMEAGIPVSEDYIARAEFMTKGGAKAVRELLQNEEPPTAVVVSDDMMALGVISTLSEMGLKIPEDVAVVSFNNVYIAEHSNPPLTSVEINIFGLGFEATNCLIEQISDNAPPYGKRVIVPHYLVVRQSCGQKKSKVTETLESNS</sequence>
<keyword evidence="1" id="KW-0805">Transcription regulation</keyword>
<evidence type="ECO:0000256" key="1">
    <source>
        <dbReference type="ARBA" id="ARBA00023015"/>
    </source>
</evidence>
<dbReference type="CDD" id="cd06294">
    <property type="entry name" value="PBP1_MalR-like"/>
    <property type="match status" value="1"/>
</dbReference>
<dbReference type="InterPro" id="IPR046335">
    <property type="entry name" value="LacI/GalR-like_sensor"/>
</dbReference>
<gene>
    <name evidence="5" type="ORF">ACFQO8_10120</name>
</gene>
<keyword evidence="3" id="KW-0804">Transcription</keyword>
<protein>
    <submittedName>
        <fullName evidence="5">LacI family DNA-binding transcriptional regulator</fullName>
    </submittedName>
</protein>
<keyword evidence="2 5" id="KW-0238">DNA-binding</keyword>
<dbReference type="PROSITE" id="PS50932">
    <property type="entry name" value="HTH_LACI_2"/>
    <property type="match status" value="1"/>
</dbReference>
<dbReference type="Pfam" id="PF13377">
    <property type="entry name" value="Peripla_BP_3"/>
    <property type="match status" value="1"/>
</dbReference>
<dbReference type="PANTHER" id="PTHR30146:SF109">
    <property type="entry name" value="HTH-TYPE TRANSCRIPTIONAL REGULATOR GALS"/>
    <property type="match status" value="1"/>
</dbReference>
<dbReference type="SUPFAM" id="SSF53822">
    <property type="entry name" value="Periplasmic binding protein-like I"/>
    <property type="match status" value="1"/>
</dbReference>
<accession>A0ABW2PM03</accession>
<dbReference type="InterPro" id="IPR028082">
    <property type="entry name" value="Peripla_BP_I"/>
</dbReference>
<dbReference type="SUPFAM" id="SSF47413">
    <property type="entry name" value="lambda repressor-like DNA-binding domains"/>
    <property type="match status" value="1"/>
</dbReference>
<evidence type="ECO:0000256" key="2">
    <source>
        <dbReference type="ARBA" id="ARBA00023125"/>
    </source>
</evidence>
<dbReference type="Gene3D" id="1.10.260.40">
    <property type="entry name" value="lambda repressor-like DNA-binding domains"/>
    <property type="match status" value="1"/>
</dbReference>
<dbReference type="Proteomes" id="UP001596439">
    <property type="component" value="Unassembled WGS sequence"/>
</dbReference>
<name>A0ABW2PM03_9BACL</name>
<reference evidence="6" key="1">
    <citation type="journal article" date="2019" name="Int. J. Syst. Evol. Microbiol.">
        <title>The Global Catalogue of Microorganisms (GCM) 10K type strain sequencing project: providing services to taxonomists for standard genome sequencing and annotation.</title>
        <authorList>
            <consortium name="The Broad Institute Genomics Platform"/>
            <consortium name="The Broad Institute Genome Sequencing Center for Infectious Disease"/>
            <person name="Wu L."/>
            <person name="Ma J."/>
        </authorList>
    </citation>
    <scope>NUCLEOTIDE SEQUENCE [LARGE SCALE GENOMIC DNA]</scope>
    <source>
        <strain evidence="6">CCUG 55590</strain>
    </source>
</reference>
<dbReference type="SMART" id="SM00354">
    <property type="entry name" value="HTH_LACI"/>
    <property type="match status" value="1"/>
</dbReference>
<dbReference type="GO" id="GO:0003677">
    <property type="term" value="F:DNA binding"/>
    <property type="evidence" value="ECO:0007669"/>
    <property type="project" value="UniProtKB-KW"/>
</dbReference>
<dbReference type="PANTHER" id="PTHR30146">
    <property type="entry name" value="LACI-RELATED TRANSCRIPTIONAL REPRESSOR"/>
    <property type="match status" value="1"/>
</dbReference>
<dbReference type="CDD" id="cd01392">
    <property type="entry name" value="HTH_LacI"/>
    <property type="match status" value="1"/>
</dbReference>
<dbReference type="RefSeq" id="WP_214789630.1">
    <property type="nucleotide sequence ID" value="NZ_JANIEL010000058.1"/>
</dbReference>
<feature type="domain" description="HTH lacI-type" evidence="4">
    <location>
        <begin position="3"/>
        <end position="57"/>
    </location>
</feature>
<dbReference type="Pfam" id="PF00356">
    <property type="entry name" value="LacI"/>
    <property type="match status" value="1"/>
</dbReference>
<dbReference type="EMBL" id="JBHTCE010000001">
    <property type="protein sequence ID" value="MFC7390508.1"/>
    <property type="molecule type" value="Genomic_DNA"/>
</dbReference>
<proteinExistence type="predicted"/>
<dbReference type="Gene3D" id="3.40.50.2300">
    <property type="match status" value="2"/>
</dbReference>
<organism evidence="5 6">
    <name type="scientific">Exiguobacterium aestuarii</name>
    <dbReference type="NCBI Taxonomy" id="273527"/>
    <lineage>
        <taxon>Bacteria</taxon>
        <taxon>Bacillati</taxon>
        <taxon>Bacillota</taxon>
        <taxon>Bacilli</taxon>
        <taxon>Bacillales</taxon>
        <taxon>Bacillales Family XII. Incertae Sedis</taxon>
        <taxon>Exiguobacterium</taxon>
    </lineage>
</organism>
<evidence type="ECO:0000259" key="4">
    <source>
        <dbReference type="PROSITE" id="PS50932"/>
    </source>
</evidence>
<evidence type="ECO:0000313" key="6">
    <source>
        <dbReference type="Proteomes" id="UP001596439"/>
    </source>
</evidence>
<evidence type="ECO:0000256" key="3">
    <source>
        <dbReference type="ARBA" id="ARBA00023163"/>
    </source>
</evidence>